<dbReference type="SUPFAM" id="SSF56425">
    <property type="entry name" value="Succinate dehydrogenase/fumarate reductase flavoprotein, catalytic domain"/>
    <property type="match status" value="1"/>
</dbReference>
<dbReference type="PRINTS" id="PR00411">
    <property type="entry name" value="PNDRDTASEI"/>
</dbReference>
<dbReference type="Proteomes" id="UP000646365">
    <property type="component" value="Unassembled WGS sequence"/>
</dbReference>
<dbReference type="InterPro" id="IPR036188">
    <property type="entry name" value="FAD/NAD-bd_sf"/>
</dbReference>
<dbReference type="InterPro" id="IPR003953">
    <property type="entry name" value="FAD-dep_OxRdtase_2_FAD-bd"/>
</dbReference>
<keyword evidence="3" id="KW-0274">FAD</keyword>
<reference evidence="6" key="2">
    <citation type="submission" date="2020-09" db="EMBL/GenBank/DDBJ databases">
        <authorList>
            <person name="Sun Q."/>
            <person name="Zhou Y."/>
        </authorList>
    </citation>
    <scope>NUCLEOTIDE SEQUENCE</scope>
    <source>
        <strain evidence="6">CGMCC 1.15725</strain>
    </source>
</reference>
<keyword evidence="7" id="KW-1185">Reference proteome</keyword>
<dbReference type="EMBL" id="BMJQ01000002">
    <property type="protein sequence ID" value="GGF04229.1"/>
    <property type="molecule type" value="Genomic_DNA"/>
</dbReference>
<dbReference type="RefSeq" id="WP_189042594.1">
    <property type="nucleotide sequence ID" value="NZ_BMJQ01000002.1"/>
</dbReference>
<comment type="caution">
    <text evidence="6">The sequence shown here is derived from an EMBL/GenBank/DDBJ whole genome shotgun (WGS) entry which is preliminary data.</text>
</comment>
<gene>
    <name evidence="6" type="ORF">GCM10011611_07020</name>
</gene>
<dbReference type="GO" id="GO:0016491">
    <property type="term" value="F:oxidoreductase activity"/>
    <property type="evidence" value="ECO:0007669"/>
    <property type="project" value="UniProtKB-KW"/>
</dbReference>
<reference evidence="6" key="1">
    <citation type="journal article" date="2014" name="Int. J. Syst. Evol. Microbiol.">
        <title>Complete genome sequence of Corynebacterium casei LMG S-19264T (=DSM 44701T), isolated from a smear-ripened cheese.</title>
        <authorList>
            <consortium name="US DOE Joint Genome Institute (JGI-PGF)"/>
            <person name="Walter F."/>
            <person name="Albersmeier A."/>
            <person name="Kalinowski J."/>
            <person name="Ruckert C."/>
        </authorList>
    </citation>
    <scope>NUCLEOTIDE SEQUENCE</scope>
    <source>
        <strain evidence="6">CGMCC 1.15725</strain>
    </source>
</reference>
<evidence type="ECO:0000256" key="2">
    <source>
        <dbReference type="ARBA" id="ARBA00022630"/>
    </source>
</evidence>
<dbReference type="InterPro" id="IPR050315">
    <property type="entry name" value="FAD-oxidoreductase_2"/>
</dbReference>
<dbReference type="PANTHER" id="PTHR43400:SF10">
    <property type="entry name" value="3-OXOSTEROID 1-DEHYDROGENASE"/>
    <property type="match status" value="1"/>
</dbReference>
<comment type="cofactor">
    <cofactor evidence="1">
        <name>FAD</name>
        <dbReference type="ChEBI" id="CHEBI:57692"/>
    </cofactor>
</comment>
<feature type="domain" description="FAD-dependent oxidoreductase 2 FAD-binding" evidence="5">
    <location>
        <begin position="19"/>
        <end position="557"/>
    </location>
</feature>
<organism evidence="6 7">
    <name type="scientific">Aliidongia dinghuensis</name>
    <dbReference type="NCBI Taxonomy" id="1867774"/>
    <lineage>
        <taxon>Bacteria</taxon>
        <taxon>Pseudomonadati</taxon>
        <taxon>Pseudomonadota</taxon>
        <taxon>Alphaproteobacteria</taxon>
        <taxon>Rhodospirillales</taxon>
        <taxon>Dongiaceae</taxon>
        <taxon>Aliidongia</taxon>
    </lineage>
</organism>
<evidence type="ECO:0000256" key="4">
    <source>
        <dbReference type="ARBA" id="ARBA00023002"/>
    </source>
</evidence>
<keyword evidence="4" id="KW-0560">Oxidoreductase</keyword>
<dbReference type="PANTHER" id="PTHR43400">
    <property type="entry name" value="FUMARATE REDUCTASE"/>
    <property type="match status" value="1"/>
</dbReference>
<proteinExistence type="predicted"/>
<dbReference type="GO" id="GO:0008202">
    <property type="term" value="P:steroid metabolic process"/>
    <property type="evidence" value="ECO:0007669"/>
    <property type="project" value="UniProtKB-ARBA"/>
</dbReference>
<evidence type="ECO:0000313" key="6">
    <source>
        <dbReference type="EMBL" id="GGF04229.1"/>
    </source>
</evidence>
<keyword evidence="2" id="KW-0285">Flavoprotein</keyword>
<protein>
    <submittedName>
        <fullName evidence="6">FAD-binding dehydrogenase</fullName>
    </submittedName>
</protein>
<dbReference type="SUPFAM" id="SSF51905">
    <property type="entry name" value="FAD/NAD(P)-binding domain"/>
    <property type="match status" value="1"/>
</dbReference>
<accession>A0A8J2YQA1</accession>
<sequence length="592" mass="63540">MPREQQNSPPSGDAIRLCDLLVVGSGAAGLSTAVTAAILGLDVIVLEKERLLGGTSAWSGGWLWIPRNPLAQAAGIVEDLGHPRTYLRHELGDGYDAARIDMFLEQGPRMVSFFERETALAFIDGNVMPDFHGHVPGAGTGGRSVCAAPFDGRELGARLHDLKPPLDEIAPFGMGIASGADLRHFLDATTAWRSFVHVARRLLRHGWDLWRYGRGTHLVNGNALVARLLKSADDLGVRIIKATPVQDLLVERGRVVGARALVDGTLQEIRARRGVVLAAGGFPHDTARKAKLFPHAPTGREHWSAAPESNTGDGIRLGERAGGVMRTDLTQAGAWAPVSLVPHADGSIGRYPHLIERAKPGLIMVDRTGRRFANEADSYHDVMTALFAATPADQPAEAWALCDRAFIRRYGLGRVRPWPFPQRPWLANGYLKRGKTIAALAAACGLDPEALVRTVEDYNRFAVRGEDPAFDRGGTPYNRIQGEARHRPNPCVAPLAAGPFYAVKIAAGSLGTFAGLKTDAYARVLDAQSRPIDGLYAVGNDMASVMAGRYPAGGITLGPAMTFGYVAAHHASGIPLDNNRSTITTIGDEHAL</sequence>
<evidence type="ECO:0000259" key="5">
    <source>
        <dbReference type="Pfam" id="PF00890"/>
    </source>
</evidence>
<dbReference type="Gene3D" id="3.50.50.60">
    <property type="entry name" value="FAD/NAD(P)-binding domain"/>
    <property type="match status" value="2"/>
</dbReference>
<dbReference type="NCBIfam" id="NF004789">
    <property type="entry name" value="PRK06134.1"/>
    <property type="match status" value="1"/>
</dbReference>
<dbReference type="AlphaFoldDB" id="A0A8J2YQA1"/>
<name>A0A8J2YQA1_9PROT</name>
<dbReference type="InterPro" id="IPR027477">
    <property type="entry name" value="Succ_DH/fumarate_Rdtase_cat_sf"/>
</dbReference>
<evidence type="ECO:0000256" key="1">
    <source>
        <dbReference type="ARBA" id="ARBA00001974"/>
    </source>
</evidence>
<dbReference type="Pfam" id="PF00890">
    <property type="entry name" value="FAD_binding_2"/>
    <property type="match status" value="1"/>
</dbReference>
<evidence type="ECO:0000256" key="3">
    <source>
        <dbReference type="ARBA" id="ARBA00022827"/>
    </source>
</evidence>
<evidence type="ECO:0000313" key="7">
    <source>
        <dbReference type="Proteomes" id="UP000646365"/>
    </source>
</evidence>